<accession>A0ABT8X4G3</accession>
<proteinExistence type="predicted"/>
<name>A0ABT8X4G3_9FLAO</name>
<dbReference type="EMBL" id="JAUOEM010000004">
    <property type="protein sequence ID" value="MDO5988479.1"/>
    <property type="molecule type" value="Genomic_DNA"/>
</dbReference>
<dbReference type="Proteomes" id="UP001176891">
    <property type="component" value="Unassembled WGS sequence"/>
</dbReference>
<comment type="caution">
    <text evidence="1">The sequence shown here is derived from an EMBL/GenBank/DDBJ whole genome shotgun (WGS) entry which is preliminary data.</text>
</comment>
<evidence type="ECO:0000313" key="1">
    <source>
        <dbReference type="EMBL" id="MDO5988479.1"/>
    </source>
</evidence>
<evidence type="ECO:0000313" key="2">
    <source>
        <dbReference type="Proteomes" id="UP001176891"/>
    </source>
</evidence>
<protein>
    <submittedName>
        <fullName evidence="1">Uncharacterized protein</fullName>
    </submittedName>
</protein>
<dbReference type="RefSeq" id="WP_303283093.1">
    <property type="nucleotide sequence ID" value="NZ_BAABCZ010000009.1"/>
</dbReference>
<sequence>MSLLRLDGIYFMEYEDDSFNIITRLFRFYTKEFNLKSIFLPGRDINRQIILGLGKSLKLMDNEVTDSGIIISKYQLDENYQIKFTLGNEDFIGSLSLDHSYINITIDNTTNVTLKKIDLIEYIKLKELESFT</sequence>
<reference evidence="1" key="1">
    <citation type="submission" date="2023-07" db="EMBL/GenBank/DDBJ databases">
        <title>Two novel species in the genus Flavivirga.</title>
        <authorList>
            <person name="Kwon K."/>
        </authorList>
    </citation>
    <scope>NUCLEOTIDE SEQUENCE</scope>
    <source>
        <strain evidence="1">KACC 14157</strain>
    </source>
</reference>
<keyword evidence="2" id="KW-1185">Reference proteome</keyword>
<organism evidence="1 2">
    <name type="scientific">Flavivirga amylovorans</name>
    <dbReference type="NCBI Taxonomy" id="870486"/>
    <lineage>
        <taxon>Bacteria</taxon>
        <taxon>Pseudomonadati</taxon>
        <taxon>Bacteroidota</taxon>
        <taxon>Flavobacteriia</taxon>
        <taxon>Flavobacteriales</taxon>
        <taxon>Flavobacteriaceae</taxon>
        <taxon>Flavivirga</taxon>
    </lineage>
</organism>
<gene>
    <name evidence="1" type="ORF">Q4Q39_13785</name>
</gene>